<keyword evidence="1" id="KW-0560">Oxidoreductase</keyword>
<accession>A0A418PZ79</accession>
<dbReference type="Proteomes" id="UP000285023">
    <property type="component" value="Unassembled WGS sequence"/>
</dbReference>
<reference evidence="3 4" key="1">
    <citation type="submission" date="2018-09" db="EMBL/GenBank/DDBJ databases">
        <title>Sphingomonas sp. DAC4.</title>
        <authorList>
            <person name="Seo T."/>
        </authorList>
    </citation>
    <scope>NUCLEOTIDE SEQUENCE [LARGE SCALE GENOMIC DNA]</scope>
    <source>
        <strain evidence="3 4">DAC4</strain>
    </source>
</reference>
<gene>
    <name evidence="3" type="ORF">D3M59_10435</name>
</gene>
<dbReference type="InterPro" id="IPR051267">
    <property type="entry name" value="STEAP_metalloreductase"/>
</dbReference>
<dbReference type="Gene3D" id="3.40.50.720">
    <property type="entry name" value="NAD(P)-binding Rossmann-like Domain"/>
    <property type="match status" value="1"/>
</dbReference>
<evidence type="ECO:0000259" key="2">
    <source>
        <dbReference type="Pfam" id="PF03807"/>
    </source>
</evidence>
<sequence length="221" mass="23970">MLESTSVLRDEGPEIGVLGTGRMGTRLAAMFAGAGRRVVLASRTPSRAADIVAKLNIPSLVAGSYAEALGAPAILPAIFIRDGLLDLVEQNAEAFEGKLVIDISNPFNDDYSDFLTPWDSSGAEELRKCLPRARLVGAFKNVFWAVFDDPLFDGTASDVLVVGDDEDAKREFFRLSEGTPFRYLDAGALKNARAIERLTMITGALGRDLGSYPRMNWRLLG</sequence>
<dbReference type="EMBL" id="QXTF01000003">
    <property type="protein sequence ID" value="RIX27444.1"/>
    <property type="molecule type" value="Genomic_DNA"/>
</dbReference>
<organism evidence="3 4">
    <name type="scientific">Sphingomonas edaphi</name>
    <dbReference type="NCBI Taxonomy" id="2315689"/>
    <lineage>
        <taxon>Bacteria</taxon>
        <taxon>Pseudomonadati</taxon>
        <taxon>Pseudomonadota</taxon>
        <taxon>Alphaproteobacteria</taxon>
        <taxon>Sphingomonadales</taxon>
        <taxon>Sphingomonadaceae</taxon>
        <taxon>Sphingomonas</taxon>
    </lineage>
</organism>
<feature type="domain" description="Pyrroline-5-carboxylate reductase catalytic N-terminal" evidence="2">
    <location>
        <begin position="15"/>
        <end position="106"/>
    </location>
</feature>
<protein>
    <submittedName>
        <fullName evidence="3">Dinucleotide-binding enzyme</fullName>
    </submittedName>
</protein>
<evidence type="ECO:0000313" key="3">
    <source>
        <dbReference type="EMBL" id="RIX27444.1"/>
    </source>
</evidence>
<dbReference type="GO" id="GO:0016491">
    <property type="term" value="F:oxidoreductase activity"/>
    <property type="evidence" value="ECO:0007669"/>
    <property type="project" value="UniProtKB-KW"/>
</dbReference>
<evidence type="ECO:0000313" key="4">
    <source>
        <dbReference type="Proteomes" id="UP000285023"/>
    </source>
</evidence>
<dbReference type="OrthoDB" id="7557417at2"/>
<dbReference type="Pfam" id="PF03807">
    <property type="entry name" value="F420_oxidored"/>
    <property type="match status" value="1"/>
</dbReference>
<dbReference type="AlphaFoldDB" id="A0A418PZ79"/>
<comment type="caution">
    <text evidence="3">The sequence shown here is derived from an EMBL/GenBank/DDBJ whole genome shotgun (WGS) entry which is preliminary data.</text>
</comment>
<dbReference type="PANTHER" id="PTHR14239:SF10">
    <property type="entry name" value="REDUCTASE"/>
    <property type="match status" value="1"/>
</dbReference>
<dbReference type="InterPro" id="IPR036291">
    <property type="entry name" value="NAD(P)-bd_dom_sf"/>
</dbReference>
<keyword evidence="4" id="KW-1185">Reference proteome</keyword>
<proteinExistence type="predicted"/>
<evidence type="ECO:0000256" key="1">
    <source>
        <dbReference type="ARBA" id="ARBA00023002"/>
    </source>
</evidence>
<dbReference type="SUPFAM" id="SSF51735">
    <property type="entry name" value="NAD(P)-binding Rossmann-fold domains"/>
    <property type="match status" value="1"/>
</dbReference>
<dbReference type="PANTHER" id="PTHR14239">
    <property type="entry name" value="DUDULIN-RELATED"/>
    <property type="match status" value="1"/>
</dbReference>
<dbReference type="InterPro" id="IPR028939">
    <property type="entry name" value="P5C_Rdtase_cat_N"/>
</dbReference>
<name>A0A418PZ79_9SPHN</name>
<dbReference type="RefSeq" id="WP_119533596.1">
    <property type="nucleotide sequence ID" value="NZ_QXTF01000003.1"/>
</dbReference>